<gene>
    <name evidence="2" type="ORF">TrRE_jg12125</name>
</gene>
<evidence type="ECO:0000313" key="2">
    <source>
        <dbReference type="EMBL" id="GMH70775.1"/>
    </source>
</evidence>
<dbReference type="Proteomes" id="UP001165082">
    <property type="component" value="Unassembled WGS sequence"/>
</dbReference>
<organism evidence="2 3">
    <name type="scientific">Triparma retinervis</name>
    <dbReference type="NCBI Taxonomy" id="2557542"/>
    <lineage>
        <taxon>Eukaryota</taxon>
        <taxon>Sar</taxon>
        <taxon>Stramenopiles</taxon>
        <taxon>Ochrophyta</taxon>
        <taxon>Bolidophyceae</taxon>
        <taxon>Parmales</taxon>
        <taxon>Triparmaceae</taxon>
        <taxon>Triparma</taxon>
    </lineage>
</organism>
<dbReference type="InterPro" id="IPR029058">
    <property type="entry name" value="AB_hydrolase_fold"/>
</dbReference>
<dbReference type="PRINTS" id="PR00111">
    <property type="entry name" value="ABHYDROLASE"/>
</dbReference>
<dbReference type="PANTHER" id="PTHR43689">
    <property type="entry name" value="HYDROLASE"/>
    <property type="match status" value="1"/>
</dbReference>
<dbReference type="OrthoDB" id="6431331at2759"/>
<dbReference type="Gene3D" id="3.40.50.1820">
    <property type="entry name" value="alpha/beta hydrolase"/>
    <property type="match status" value="1"/>
</dbReference>
<evidence type="ECO:0000313" key="3">
    <source>
        <dbReference type="Proteomes" id="UP001165082"/>
    </source>
</evidence>
<sequence>MFESYAKLGPTSYVPPLGPSPSNNVIICLHGFDSNSFEYRRLHPLLSASHKAYCCDISGWGFTDLAPGSSTAHAKTENVKSFVLELCEKEGFEPQDVVMCGASLGATVAMEVTLALGLPRWIALDGQCFVDGVGPTPPAFLLGLGVEVLRSRWLRTLANKLSYKDVELGNEDAIEVGCMHTRREGWKEGIIEFIKSGGFRPLKSVGLVRSRGVKTLVLWGSDDKILPPADRSKFSDEMGAEVVGVADCGHVPHLEKPAETARIINEWLEKTEIMPPLV</sequence>
<proteinExistence type="predicted"/>
<accession>A0A9W7EAB3</accession>
<dbReference type="PANTHER" id="PTHR43689:SF8">
    <property type="entry name" value="ALPHA_BETA-HYDROLASES SUPERFAMILY PROTEIN"/>
    <property type="match status" value="1"/>
</dbReference>
<keyword evidence="3" id="KW-1185">Reference proteome</keyword>
<dbReference type="AlphaFoldDB" id="A0A9W7EAB3"/>
<feature type="domain" description="AB hydrolase-1" evidence="1">
    <location>
        <begin position="26"/>
        <end position="262"/>
    </location>
</feature>
<protein>
    <recommendedName>
        <fullName evidence="1">AB hydrolase-1 domain-containing protein</fullName>
    </recommendedName>
</protein>
<dbReference type="SUPFAM" id="SSF53474">
    <property type="entry name" value="alpha/beta-Hydrolases"/>
    <property type="match status" value="1"/>
</dbReference>
<comment type="caution">
    <text evidence="2">The sequence shown here is derived from an EMBL/GenBank/DDBJ whole genome shotgun (WGS) entry which is preliminary data.</text>
</comment>
<evidence type="ECO:0000259" key="1">
    <source>
        <dbReference type="Pfam" id="PF12697"/>
    </source>
</evidence>
<name>A0A9W7EAB3_9STRA</name>
<dbReference type="Pfam" id="PF12697">
    <property type="entry name" value="Abhydrolase_6"/>
    <property type="match status" value="1"/>
</dbReference>
<reference evidence="2" key="1">
    <citation type="submission" date="2022-07" db="EMBL/GenBank/DDBJ databases">
        <title>Genome analysis of Parmales, a sister group of diatoms, reveals the evolutionary specialization of diatoms from phago-mixotrophs to photoautotrophs.</title>
        <authorList>
            <person name="Ban H."/>
            <person name="Sato S."/>
            <person name="Yoshikawa S."/>
            <person name="Kazumasa Y."/>
            <person name="Nakamura Y."/>
            <person name="Ichinomiya M."/>
            <person name="Saitoh K."/>
            <person name="Sato N."/>
            <person name="Blanc-Mathieu R."/>
            <person name="Endo H."/>
            <person name="Kuwata A."/>
            <person name="Ogata H."/>
        </authorList>
    </citation>
    <scope>NUCLEOTIDE SEQUENCE</scope>
</reference>
<dbReference type="EMBL" id="BRXZ01002816">
    <property type="protein sequence ID" value="GMH70775.1"/>
    <property type="molecule type" value="Genomic_DNA"/>
</dbReference>
<dbReference type="InterPro" id="IPR000073">
    <property type="entry name" value="AB_hydrolase_1"/>
</dbReference>